<dbReference type="PANTHER" id="PTHR38113:SF2">
    <property type="entry name" value="DUF2293 DOMAIN-CONTAINING PROTEIN"/>
    <property type="match status" value="1"/>
</dbReference>
<name>A0A6V8H747_TALPI</name>
<evidence type="ECO:0000259" key="1">
    <source>
        <dbReference type="Pfam" id="PF10056"/>
    </source>
</evidence>
<evidence type="ECO:0000313" key="2">
    <source>
        <dbReference type="EMBL" id="GAM35301.1"/>
    </source>
</evidence>
<gene>
    <name evidence="2" type="ORF">TCE0_017r03536</name>
</gene>
<dbReference type="EMBL" id="DF933813">
    <property type="protein sequence ID" value="GAM35301.1"/>
    <property type="molecule type" value="Genomic_DNA"/>
</dbReference>
<feature type="domain" description="DUF2293" evidence="1">
    <location>
        <begin position="104"/>
        <end position="187"/>
    </location>
</feature>
<dbReference type="Pfam" id="PF10056">
    <property type="entry name" value="DUF2293"/>
    <property type="match status" value="1"/>
</dbReference>
<protein>
    <recommendedName>
        <fullName evidence="1">DUF2293 domain-containing protein</fullName>
    </recommendedName>
</protein>
<proteinExistence type="predicted"/>
<dbReference type="PANTHER" id="PTHR38113">
    <property type="match status" value="1"/>
</dbReference>
<comment type="caution">
    <text evidence="2">The sequence shown here is derived from an EMBL/GenBank/DDBJ whole genome shotgun (WGS) entry which is preliminary data.</text>
</comment>
<evidence type="ECO:0000313" key="3">
    <source>
        <dbReference type="Proteomes" id="UP000053095"/>
    </source>
</evidence>
<keyword evidence="3" id="KW-1185">Reference proteome</keyword>
<reference evidence="3" key="1">
    <citation type="journal article" date="2015" name="Genome Announc.">
        <title>Draft genome sequence of Talaromyces cellulolyticus strain Y-94, a source of lignocellulosic biomass-degrading enzymes.</title>
        <authorList>
            <person name="Fujii T."/>
            <person name="Koike H."/>
            <person name="Sawayama S."/>
            <person name="Yano S."/>
            <person name="Inoue H."/>
        </authorList>
    </citation>
    <scope>NUCLEOTIDE SEQUENCE [LARGE SCALE GENOMIC DNA]</scope>
    <source>
        <strain evidence="3">Y-94</strain>
    </source>
</reference>
<dbReference type="AlphaFoldDB" id="A0A6V8H747"/>
<dbReference type="InterPro" id="IPR018744">
    <property type="entry name" value="DUF2293"/>
</dbReference>
<accession>A0A6V8H747</accession>
<organism evidence="2 3">
    <name type="scientific">Talaromyces pinophilus</name>
    <name type="common">Penicillium pinophilum</name>
    <dbReference type="NCBI Taxonomy" id="128442"/>
    <lineage>
        <taxon>Eukaryota</taxon>
        <taxon>Fungi</taxon>
        <taxon>Dikarya</taxon>
        <taxon>Ascomycota</taxon>
        <taxon>Pezizomycotina</taxon>
        <taxon>Eurotiomycetes</taxon>
        <taxon>Eurotiomycetidae</taxon>
        <taxon>Eurotiales</taxon>
        <taxon>Trichocomaceae</taxon>
        <taxon>Talaromyces</taxon>
        <taxon>Talaromyces sect. Talaromyces</taxon>
    </lineage>
</organism>
<dbReference type="Proteomes" id="UP000053095">
    <property type="component" value="Unassembled WGS sequence"/>
</dbReference>
<sequence length="216" mass="24306">MQVHHIAQAAGVSWAVADVPVLRLMAECLSALAERMYEFVELAGEYGVAPCVIVDSKFKRQLGIRVPTHVHTAVLESADETAADRASATLLRDRRDNIKARALLLTTFPSIPPQCLEKILQHAFLKGSRRVGRISTRTDTEKATLAVEAHIRHEHTEYERLMEDEGMEREGARRRVWGEVRRVRDEWAGRVGRAGEDGEGEEVEMEVKEVEVIDLT</sequence>